<keyword evidence="6" id="KW-0539">Nucleus</keyword>
<feature type="compositionally biased region" description="Basic and acidic residues" evidence="8">
    <location>
        <begin position="1456"/>
        <end position="1465"/>
    </location>
</feature>
<evidence type="ECO:0000256" key="3">
    <source>
        <dbReference type="ARBA" id="ARBA00022763"/>
    </source>
</evidence>
<dbReference type="PANTHER" id="PTHR21541:SF3">
    <property type="entry name" value="STRUCTURE-SPECIFIC ENDONUCLEASE SUBUNIT SLX4"/>
    <property type="match status" value="1"/>
</dbReference>
<feature type="compositionally biased region" description="Basic and acidic residues" evidence="8">
    <location>
        <begin position="102"/>
        <end position="112"/>
    </location>
</feature>
<feature type="compositionally biased region" description="Basic and acidic residues" evidence="8">
    <location>
        <begin position="1225"/>
        <end position="1240"/>
    </location>
</feature>
<evidence type="ECO:0000256" key="1">
    <source>
        <dbReference type="ARBA" id="ARBA00004123"/>
    </source>
</evidence>
<feature type="compositionally biased region" description="Polar residues" evidence="8">
    <location>
        <begin position="1354"/>
        <end position="1364"/>
    </location>
</feature>
<name>A0A6S7FEA4_PARCT</name>
<organism evidence="9 10">
    <name type="scientific">Paramuricea clavata</name>
    <name type="common">Red gorgonian</name>
    <name type="synonym">Violescent sea-whip</name>
    <dbReference type="NCBI Taxonomy" id="317549"/>
    <lineage>
        <taxon>Eukaryota</taxon>
        <taxon>Metazoa</taxon>
        <taxon>Cnidaria</taxon>
        <taxon>Anthozoa</taxon>
        <taxon>Octocorallia</taxon>
        <taxon>Malacalcyonacea</taxon>
        <taxon>Plexauridae</taxon>
        <taxon>Paramuricea</taxon>
    </lineage>
</organism>
<feature type="region of interest" description="Disordered" evidence="8">
    <location>
        <begin position="1121"/>
        <end position="1140"/>
    </location>
</feature>
<feature type="compositionally biased region" description="Basic and acidic residues" evidence="8">
    <location>
        <begin position="1550"/>
        <end position="1560"/>
    </location>
</feature>
<keyword evidence="5" id="KW-0234">DNA repair</keyword>
<feature type="compositionally biased region" description="Polar residues" evidence="8">
    <location>
        <begin position="1298"/>
        <end position="1310"/>
    </location>
</feature>
<dbReference type="InterPro" id="IPR011333">
    <property type="entry name" value="SKP1/BTB/POZ_sf"/>
</dbReference>
<feature type="compositionally biased region" description="Polar residues" evidence="8">
    <location>
        <begin position="1335"/>
        <end position="1344"/>
    </location>
</feature>
<keyword evidence="9" id="KW-0540">Nuclease</keyword>
<feature type="region of interest" description="Disordered" evidence="8">
    <location>
        <begin position="1604"/>
        <end position="1678"/>
    </location>
</feature>
<dbReference type="Proteomes" id="UP001152795">
    <property type="component" value="Unassembled WGS sequence"/>
</dbReference>
<feature type="region of interest" description="Disordered" evidence="8">
    <location>
        <begin position="889"/>
        <end position="982"/>
    </location>
</feature>
<feature type="region of interest" description="Disordered" evidence="8">
    <location>
        <begin position="1"/>
        <end position="45"/>
    </location>
</feature>
<feature type="compositionally biased region" description="Basic and acidic residues" evidence="8">
    <location>
        <begin position="1509"/>
        <end position="1540"/>
    </location>
</feature>
<evidence type="ECO:0000256" key="4">
    <source>
        <dbReference type="ARBA" id="ARBA00023172"/>
    </source>
</evidence>
<feature type="compositionally biased region" description="Basic and acidic residues" evidence="8">
    <location>
        <begin position="898"/>
        <end position="910"/>
    </location>
</feature>
<dbReference type="GO" id="GO:0000712">
    <property type="term" value="P:resolution of meiotic recombination intermediates"/>
    <property type="evidence" value="ECO:0007669"/>
    <property type="project" value="TreeGrafter"/>
</dbReference>
<feature type="compositionally biased region" description="Polar residues" evidence="8">
    <location>
        <begin position="131"/>
        <end position="147"/>
    </location>
</feature>
<feature type="compositionally biased region" description="Polar residues" evidence="8">
    <location>
        <begin position="1640"/>
        <end position="1659"/>
    </location>
</feature>
<dbReference type="InterPro" id="IPR018574">
    <property type="entry name" value="Structure-sp_endonuc_su_Slx4"/>
</dbReference>
<dbReference type="OrthoDB" id="5576441at2759"/>
<feature type="region of interest" description="Disordered" evidence="8">
    <location>
        <begin position="516"/>
        <end position="572"/>
    </location>
</feature>
<evidence type="ECO:0000256" key="5">
    <source>
        <dbReference type="ARBA" id="ARBA00023204"/>
    </source>
</evidence>
<feature type="compositionally biased region" description="Basic and acidic residues" evidence="8">
    <location>
        <begin position="121"/>
        <end position="130"/>
    </location>
</feature>
<dbReference type="PROSITE" id="PS50097">
    <property type="entry name" value="BTB"/>
    <property type="match status" value="1"/>
</dbReference>
<feature type="compositionally biased region" description="Acidic residues" evidence="8">
    <location>
        <begin position="1660"/>
        <end position="1671"/>
    </location>
</feature>
<gene>
    <name evidence="9" type="ORF">PACLA_8A084774</name>
</gene>
<keyword evidence="3" id="KW-0227">DNA damage</keyword>
<dbReference type="GO" id="GO:0004519">
    <property type="term" value="F:endonuclease activity"/>
    <property type="evidence" value="ECO:0007669"/>
    <property type="project" value="UniProtKB-KW"/>
</dbReference>
<dbReference type="GO" id="GO:0006281">
    <property type="term" value="P:DNA repair"/>
    <property type="evidence" value="ECO:0007669"/>
    <property type="project" value="UniProtKB-KW"/>
</dbReference>
<feature type="compositionally biased region" description="Polar residues" evidence="8">
    <location>
        <begin position="925"/>
        <end position="939"/>
    </location>
</feature>
<evidence type="ECO:0000313" key="10">
    <source>
        <dbReference type="Proteomes" id="UP001152795"/>
    </source>
</evidence>
<comment type="similarity">
    <text evidence="2">Belongs to the SLX4 family.</text>
</comment>
<sequence length="1759" mass="197186">MPTSTKPKTKNCTSGKLDSISTRSLERGKVSKTCNVSEDENIPDNKQEMSAIRTLEATIPIMSFDDGQKPSKKKRLNLRTRAAASKGTKAEAIEQKVQTALKDTDSSEDIEKPQSLSVKSNLEHNLDRINDVNNGGESDSTGTSKDMEAQNSSIKCCPVCKYDFTSLNSDFRDLDSDAEINEHINKCLDSGKSETKTNPSEHCQLCGKDISKYNSVQRQQHLNRCCDKLEKTQPKTRPEMSSILCPICGKPFKTTKTRQTHMKKCAKENNVSTHQLVELNRQENINNPTITAVTDSSTVVPQQNNIKSNQNTLGFVRNSKRKRRANLPVKNLDDDTQLALALSASMESDATDVREVGTKRRKKKKENSELPALLLRSDDEMKKVTEARAAAILCQWADDDDEIQCTPALAPSSLVKKYGKESSSDTEHLEILPQTAECDVVEDMIERCDSPIIEVRGGSHSKKNEKCGCANESESNGSVTTQGEDIKQYFTVDTQSRLWNLASLRADVVTHNDFFVPNLLPKSTPRKKKARNANLITNEEQLDHSSAIEKDNKDIPQDSPSKLSSQNDGLTESQQNDIEMLVELINDESDDTQSTGNEQEQNEEIDNTWFPSSGFCVRKDLHEIEDQNKEEVDTLLNDLSCMVGNPLLSDVEIVAKDNKKFCAHSFMLSARCATLAEILHTSETCIQDGDSNGLVRLELLDIDVRAVRAVLTYIYTAYFIPVVENAIEDVKNLVHRWNLNCNADKWEVIRDGTGRDHKDNVEHGNDDEGDLDVLLKSLWEGEEEIISGKNENENKFGDSILDDELGDMEIKIYTQATPQKSIRESIDKSAVVLDLDPEDKEVAIAERTMNDVVHSNDEQSNLESNVLEKEDEAILQTSDHIMCIPETPLKVSPCYSPEKNDAEESLREDDQTLVEQPAGDELETKTCQSSRSDDTNIGASSLRGHSSPVPKEFNGDELDHLNSSPISLPSPSSPVEMISSPERSPLPENLNDFYMEDECNELSKAQIFVMEDSSETSVSNSPNVCPNKCIAENMNVDGCLNTCISIVSPESRTTTSPIYSPATEDNVATADEDKVNEADVFSGFEGGNSMVVDQPAVKVPCRTRRKLCDENEDDSLLDIFATSSDSRNEQSPACNSKQDMNVDSCLDIDISIVSPKSTATSPPLYSPNSKDDYIGMEEAETELLKEDSDLRDRRPHGANSTHRAKQSLVFNSNDQGMSEDVDSNQENRDSYDENNTHKDVNQTTMRQSCNLTNQMDSWLDDSSLQSKDKIDFSQGNRRSHGTKTTTKDVDDTTKKETSSLQSRNTPSIEAQSDAHDDFYDDQSTTSRDVNDTPRRQSCTGTNKVDSWLDDSSIDTKNTSSTEGQRQGDCHDDKFMTPEHVDKTITKQSCTITNKTDSWLDDSSIKFNNTSHFEAQTNHEENVYDDDQFIDCYDDGGFNCDIDDYFNYDAHSTIEHDNVVRDDEKPGTSSATAQDTMESNVEEETTNNNQKVGENPKKKIGKAENNVQTRETKKENMSKDVKKGKNNKAEGKAKKSEKEATGKQTKAKNNPQHEFKLRDPRTPMLDYSNMATPELKGELKQYGVRPLAKRKMVIKLKEIYNYTHEETHSERESDEDDEKKSSKNKQESSEDEEVEPRSEDTNSQQGSTQDTQSCSDSEQNWYEEEQPSDDSEMLSQQSSSNLSKTLMSFLTQDHELYFKILKFMPISVSDVLETIKGNGIKCSAEQLKNFFDEQCITYSEPRPARVQRRGRRGKSKMKKV</sequence>
<feature type="compositionally biased region" description="Polar residues" evidence="8">
    <location>
        <begin position="1"/>
        <end position="23"/>
    </location>
</feature>
<feature type="compositionally biased region" description="Basic and acidic residues" evidence="8">
    <location>
        <begin position="541"/>
        <end position="556"/>
    </location>
</feature>
<evidence type="ECO:0000256" key="7">
    <source>
        <dbReference type="ARBA" id="ARBA00029496"/>
    </source>
</evidence>
<keyword evidence="10" id="KW-1185">Reference proteome</keyword>
<dbReference type="SMART" id="SM00225">
    <property type="entry name" value="BTB"/>
    <property type="match status" value="1"/>
</dbReference>
<keyword evidence="9" id="KW-0255">Endonuclease</keyword>
<feature type="compositionally biased region" description="Polar residues" evidence="8">
    <location>
        <begin position="558"/>
        <end position="572"/>
    </location>
</feature>
<feature type="region of interest" description="Disordered" evidence="8">
    <location>
        <begin position="1185"/>
        <end position="1245"/>
    </location>
</feature>
<evidence type="ECO:0000256" key="6">
    <source>
        <dbReference type="ARBA" id="ARBA00023242"/>
    </source>
</evidence>
<evidence type="ECO:0000256" key="2">
    <source>
        <dbReference type="ARBA" id="ARBA00006661"/>
    </source>
</evidence>
<dbReference type="GO" id="GO:0033557">
    <property type="term" value="C:Slx1-Slx4 complex"/>
    <property type="evidence" value="ECO:0007669"/>
    <property type="project" value="InterPro"/>
</dbReference>
<keyword evidence="9" id="KW-0378">Hydrolase</keyword>
<dbReference type="Pfam" id="PF00651">
    <property type="entry name" value="BTB"/>
    <property type="match status" value="1"/>
</dbReference>
<reference evidence="9" key="1">
    <citation type="submission" date="2020-04" db="EMBL/GenBank/DDBJ databases">
        <authorList>
            <person name="Alioto T."/>
            <person name="Alioto T."/>
            <person name="Gomez Garrido J."/>
        </authorList>
    </citation>
    <scope>NUCLEOTIDE SEQUENCE</scope>
    <source>
        <strain evidence="9">A484AB</strain>
    </source>
</reference>
<feature type="compositionally biased region" description="Basic and acidic residues" evidence="8">
    <location>
        <begin position="1617"/>
        <end position="1627"/>
    </location>
</feature>
<comment type="subcellular location">
    <subcellularLocation>
        <location evidence="1">Nucleus</location>
    </subcellularLocation>
</comment>
<comment type="caution">
    <text evidence="9">The sequence shown here is derived from an EMBL/GenBank/DDBJ whole genome shotgun (WGS) entry which is preliminary data.</text>
</comment>
<protein>
    <recommendedName>
        <fullName evidence="7">Structure-specific endonuclease subunit SLX4</fullName>
    </recommendedName>
</protein>
<dbReference type="EMBL" id="CACRXK020000061">
    <property type="protein sequence ID" value="CAB3977655.1"/>
    <property type="molecule type" value="Genomic_DNA"/>
</dbReference>
<feature type="compositionally biased region" description="Basic and acidic residues" evidence="8">
    <location>
        <begin position="1365"/>
        <end position="1375"/>
    </location>
</feature>
<dbReference type="CDD" id="cd22999">
    <property type="entry name" value="SAP_SLX4"/>
    <property type="match status" value="1"/>
</dbReference>
<dbReference type="Pfam" id="PF09494">
    <property type="entry name" value="Slx4"/>
    <property type="match status" value="1"/>
</dbReference>
<keyword evidence="4" id="KW-0233">DNA recombination</keyword>
<feature type="compositionally biased region" description="Low complexity" evidence="8">
    <location>
        <begin position="963"/>
        <end position="974"/>
    </location>
</feature>
<dbReference type="InterPro" id="IPR000210">
    <property type="entry name" value="BTB/POZ_dom"/>
</dbReference>
<evidence type="ECO:0000256" key="8">
    <source>
        <dbReference type="SAM" id="MobiDB-lite"/>
    </source>
</evidence>
<dbReference type="GO" id="GO:0006260">
    <property type="term" value="P:DNA replication"/>
    <property type="evidence" value="ECO:0007669"/>
    <property type="project" value="InterPro"/>
</dbReference>
<dbReference type="SUPFAM" id="SSF54695">
    <property type="entry name" value="POZ domain"/>
    <property type="match status" value="1"/>
</dbReference>
<dbReference type="Gene3D" id="3.30.710.10">
    <property type="entry name" value="Potassium Channel Kv1.1, Chain A"/>
    <property type="match status" value="1"/>
</dbReference>
<evidence type="ECO:0000313" key="9">
    <source>
        <dbReference type="EMBL" id="CAB3977655.1"/>
    </source>
</evidence>
<dbReference type="PANTHER" id="PTHR21541">
    <property type="entry name" value="BTB POZ DOMAIN CONTAINING 12"/>
    <property type="match status" value="1"/>
</dbReference>
<accession>A0A6S7FEA4</accession>
<proteinExistence type="inferred from homology"/>
<feature type="region of interest" description="Disordered" evidence="8">
    <location>
        <begin position="1456"/>
        <end position="1584"/>
    </location>
</feature>
<feature type="region of interest" description="Disordered" evidence="8">
    <location>
        <begin position="1270"/>
        <end position="1375"/>
    </location>
</feature>
<feature type="region of interest" description="Disordered" evidence="8">
    <location>
        <begin position="99"/>
        <end position="147"/>
    </location>
</feature>
<feature type="compositionally biased region" description="Basic and acidic residues" evidence="8">
    <location>
        <begin position="1285"/>
        <end position="1297"/>
    </location>
</feature>